<dbReference type="InterPro" id="IPR001895">
    <property type="entry name" value="RASGEF_cat_dom"/>
</dbReference>
<dbReference type="GO" id="GO:0007265">
    <property type="term" value="P:Ras protein signal transduction"/>
    <property type="evidence" value="ECO:0007669"/>
    <property type="project" value="TreeGrafter"/>
</dbReference>
<dbReference type="PROSITE" id="PS50212">
    <property type="entry name" value="RASGEF_NTER"/>
    <property type="match status" value="1"/>
</dbReference>
<feature type="compositionally biased region" description="Polar residues" evidence="3">
    <location>
        <begin position="504"/>
        <end position="520"/>
    </location>
</feature>
<keyword evidence="1 2" id="KW-0344">Guanine-nucleotide releasing factor</keyword>
<dbReference type="InterPro" id="IPR008937">
    <property type="entry name" value="Ras-like_GEF"/>
</dbReference>
<dbReference type="Pfam" id="PF00618">
    <property type="entry name" value="RasGEF_N"/>
    <property type="match status" value="1"/>
</dbReference>
<name>A0A8H4W8P2_9HELO</name>
<sequence length="1495" mass="166776">MYPQPSTLVLSFLSSLVALADAQAAQGGGVVTATLAASQYPTTTTAPSLFTVNGVTSATYLPFTQTFASTALGTWALGATPGVGSIGLGSIQGTIVPNYRWEYSLVTTTRLNIGLPTGNVGRLSPNFLPSFQMFACNTMVQYFCIKKYICLVKLGRPGTANSNTSRDSQSHRGEPSPKTSPKTSPTTSTSVANNATPRSARPALGTRTSSAPLVPSAREPPSITDEELNAYSHRGSVVSVLDDPFFRNYQTPQSVLQTKELKSATYSGHYQEEEDVSDDPPPRSTKRSSVDNSVNLPPQSRSGMSDINIAIIGSNGVGKSTLIQRALGLRSLPTSIASSLRMSVDNVVYTVSLIELDLESFDIVADRRIEWPKQINGHIVPRMDGALLLYDVMNRESIAALPQTLNGLRNSSLPTILVSCKCDNPENTRQIDVESMESACHSCVEAVKTAANVPESARLCLSSMLRAIMANRNAASTPPEPPTSRRRAISSAHLETPPDPATSRPLSQQSKHSRASSEFSLLSRGFPSPPPVSSRNQPPLSRSNGRTNLSQQFTLPNPHDAPPLSSHPAFRQDSFQSYDSNSKLLPSQNQRSPLPSPGRAVDNSFLDMEESDADSAYRYSDDTPILQRNDDSFFDKPAKVAGVTFDELVDRLLGQNMSRADNNFSDIFLCLYRKFAAPGELFSAILGRLERIADDKNTHYLTRTATQLRIITVIAKWVSTYPGDFASRSTSRNLDAFINHLSGEPVFAAAAQEMRTQLQSRVFEDDDTGWARTDADVESETGSLAESVPTSPIRRKTNQKAEVEEEIENLHVNEEAGESMERLVSKDDSTTSTRPDSPNQTLSSSFHTVEDYEKEAATMVPKATLPLTKFRYHIFMDTAEDDIADEMTRIDWVMFSSIRLRDLVRHVSLPLEQKEKCKSLANVNRMINHFNHIAHWVANMILMRDKAKHRAQMLEKFMTIALKLRQLNNYNGLAAVLAGINGSAIHRLAQTRMLVPAEVQKRFMRLVLLMGSQKSHFAYRLAWENSPLPRIPFIPLHRRDLVSAEEGSRTFVGANGERINWKKFEVLSEVIVPIMKSQVMPYPNLNRHDAARELILDSLEHISETHINLGGFSFQTFGYADLFETIYDLQTKICFEWIHDVSLDAMCVPHKYTVLRRLLDGIGYVGKRECCVQINRSLTRARGALVLFVSAQILVMAAVVALPSTERPVLKPARSMTYPLREAKGSTARRKPKQGEPFDPEELSRRLTAHVVEQKARAERRREARAAKAAATTYHHVPTVAAAAFERTTTPEVLRQIHKLAQPALKTHLELLHLEDSEYGYNTTSLRKTQAMDHAIIERDLLRTRNQFQWNHDMKEAIEVDIDRDIYKPPQRTFRAEASHLRSHSVNKALRPSSAGDLFSDEEEVHVTARPRTKPVHDAKDRNDWAQRDDDIDNRQQKKESSSPFLRKKEPSWIMKVKRERSVRQNKSDTVEADSGSPPEKVRTRFLARFKRHPS</sequence>
<feature type="compositionally biased region" description="Polar residues" evidence="3">
    <location>
        <begin position="780"/>
        <end position="790"/>
    </location>
</feature>
<dbReference type="GO" id="GO:0005886">
    <property type="term" value="C:plasma membrane"/>
    <property type="evidence" value="ECO:0007669"/>
    <property type="project" value="TreeGrafter"/>
</dbReference>
<evidence type="ECO:0008006" key="9">
    <source>
        <dbReference type="Google" id="ProtNLM"/>
    </source>
</evidence>
<feature type="signal peptide" evidence="4">
    <location>
        <begin position="1"/>
        <end position="22"/>
    </location>
</feature>
<feature type="region of interest" description="Disordered" evidence="3">
    <location>
        <begin position="266"/>
        <end position="301"/>
    </location>
</feature>
<dbReference type="OrthoDB" id="28357at2759"/>
<feature type="compositionally biased region" description="Basic and acidic residues" evidence="3">
    <location>
        <begin position="1460"/>
        <end position="1470"/>
    </location>
</feature>
<feature type="domain" description="N-terminal Ras-GEF" evidence="6">
    <location>
        <begin position="636"/>
        <end position="762"/>
    </location>
</feature>
<evidence type="ECO:0000256" key="2">
    <source>
        <dbReference type="PROSITE-ProRule" id="PRU00168"/>
    </source>
</evidence>
<feature type="compositionally biased region" description="Polar residues" evidence="3">
    <location>
        <begin position="573"/>
        <end position="593"/>
    </location>
</feature>
<evidence type="ECO:0000256" key="4">
    <source>
        <dbReference type="SAM" id="SignalP"/>
    </source>
</evidence>
<evidence type="ECO:0000259" key="6">
    <source>
        <dbReference type="PROSITE" id="PS50212"/>
    </source>
</evidence>
<accession>A0A8H4W8P2</accession>
<evidence type="ECO:0000256" key="3">
    <source>
        <dbReference type="SAM" id="MobiDB-lite"/>
    </source>
</evidence>
<dbReference type="GO" id="GO:0005525">
    <property type="term" value="F:GTP binding"/>
    <property type="evidence" value="ECO:0007669"/>
    <property type="project" value="InterPro"/>
</dbReference>
<feature type="region of interest" description="Disordered" evidence="3">
    <location>
        <begin position="1221"/>
        <end position="1245"/>
    </location>
</feature>
<organism evidence="7 8">
    <name type="scientific">Cudoniella acicularis</name>
    <dbReference type="NCBI Taxonomy" id="354080"/>
    <lineage>
        <taxon>Eukaryota</taxon>
        <taxon>Fungi</taxon>
        <taxon>Dikarya</taxon>
        <taxon>Ascomycota</taxon>
        <taxon>Pezizomycotina</taxon>
        <taxon>Leotiomycetes</taxon>
        <taxon>Helotiales</taxon>
        <taxon>Tricladiaceae</taxon>
        <taxon>Cudoniella</taxon>
    </lineage>
</organism>
<dbReference type="PROSITE" id="PS50009">
    <property type="entry name" value="RASGEF_CAT"/>
    <property type="match status" value="1"/>
</dbReference>
<dbReference type="SMART" id="SM00147">
    <property type="entry name" value="RasGEF"/>
    <property type="match status" value="1"/>
</dbReference>
<dbReference type="CDD" id="cd00882">
    <property type="entry name" value="Ras_like_GTPase"/>
    <property type="match status" value="1"/>
</dbReference>
<dbReference type="InterPro" id="IPR000651">
    <property type="entry name" value="Ras-like_Gua-exchang_fac_N"/>
</dbReference>
<feature type="chain" id="PRO_5034456276" description="Ras GEF" evidence="4">
    <location>
        <begin position="23"/>
        <end position="1495"/>
    </location>
</feature>
<keyword evidence="4" id="KW-0732">Signal</keyword>
<dbReference type="Gene3D" id="3.40.50.300">
    <property type="entry name" value="P-loop containing nucleotide triphosphate hydrolases"/>
    <property type="match status" value="1"/>
</dbReference>
<dbReference type="PANTHER" id="PTHR23113">
    <property type="entry name" value="GUANINE NUCLEOTIDE EXCHANGE FACTOR"/>
    <property type="match status" value="1"/>
</dbReference>
<evidence type="ECO:0000259" key="5">
    <source>
        <dbReference type="PROSITE" id="PS50009"/>
    </source>
</evidence>
<dbReference type="Pfam" id="PF00071">
    <property type="entry name" value="Ras"/>
    <property type="match status" value="1"/>
</dbReference>
<feature type="compositionally biased region" description="Basic and acidic residues" evidence="3">
    <location>
        <begin position="808"/>
        <end position="829"/>
    </location>
</feature>
<dbReference type="Gene3D" id="1.20.870.10">
    <property type="entry name" value="Son of sevenless (SoS) protein Chain: S domain 1"/>
    <property type="match status" value="1"/>
</dbReference>
<dbReference type="GO" id="GO:0005085">
    <property type="term" value="F:guanyl-nucleotide exchange factor activity"/>
    <property type="evidence" value="ECO:0007669"/>
    <property type="project" value="UniProtKB-KW"/>
</dbReference>
<proteinExistence type="predicted"/>
<feature type="domain" description="Ras-GEF" evidence="5">
    <location>
        <begin position="879"/>
        <end position="1111"/>
    </location>
</feature>
<feature type="compositionally biased region" description="Polar residues" evidence="3">
    <location>
        <begin position="290"/>
        <end position="301"/>
    </location>
</feature>
<feature type="compositionally biased region" description="Basic and acidic residues" evidence="3">
    <location>
        <begin position="1415"/>
        <end position="1451"/>
    </location>
</feature>
<dbReference type="InterPro" id="IPR001806">
    <property type="entry name" value="Small_GTPase"/>
</dbReference>
<dbReference type="SUPFAM" id="SSF48366">
    <property type="entry name" value="Ras GEF"/>
    <property type="match status" value="1"/>
</dbReference>
<dbReference type="InterPro" id="IPR023578">
    <property type="entry name" value="Ras_GEF_dom_sf"/>
</dbReference>
<feature type="compositionally biased region" description="Low complexity" evidence="3">
    <location>
        <begin position="176"/>
        <end position="190"/>
    </location>
</feature>
<dbReference type="EMBL" id="JAAMPI010000103">
    <property type="protein sequence ID" value="KAF4635715.1"/>
    <property type="molecule type" value="Genomic_DNA"/>
</dbReference>
<keyword evidence="8" id="KW-1185">Reference proteome</keyword>
<dbReference type="GO" id="GO:0003924">
    <property type="term" value="F:GTPase activity"/>
    <property type="evidence" value="ECO:0007669"/>
    <property type="project" value="InterPro"/>
</dbReference>
<reference evidence="7 8" key="1">
    <citation type="submission" date="2020-03" db="EMBL/GenBank/DDBJ databases">
        <title>Draft Genome Sequence of Cudoniella acicularis.</title>
        <authorList>
            <person name="Buettner E."/>
            <person name="Kellner H."/>
        </authorList>
    </citation>
    <scope>NUCLEOTIDE SEQUENCE [LARGE SCALE GENOMIC DNA]</scope>
    <source>
        <strain evidence="7 8">DSM 108380</strain>
    </source>
</reference>
<dbReference type="Pfam" id="PF00617">
    <property type="entry name" value="RasGEF"/>
    <property type="match status" value="1"/>
</dbReference>
<feature type="region of interest" description="Disordered" evidence="3">
    <location>
        <begin position="472"/>
        <end position="603"/>
    </location>
</feature>
<feature type="region of interest" description="Disordered" evidence="3">
    <location>
        <begin position="159"/>
        <end position="223"/>
    </location>
</feature>
<feature type="region of interest" description="Disordered" evidence="3">
    <location>
        <begin position="1378"/>
        <end position="1484"/>
    </location>
</feature>
<evidence type="ECO:0000313" key="7">
    <source>
        <dbReference type="EMBL" id="KAF4635715.1"/>
    </source>
</evidence>
<feature type="region of interest" description="Disordered" evidence="3">
    <location>
        <begin position="774"/>
        <end position="845"/>
    </location>
</feature>
<dbReference type="SUPFAM" id="SSF52540">
    <property type="entry name" value="P-loop containing nucleoside triphosphate hydrolases"/>
    <property type="match status" value="1"/>
</dbReference>
<dbReference type="PANTHER" id="PTHR23113:SF348">
    <property type="entry name" value="GUANYL-NUCLEOTIDE EXCHANGE FACTOR RASGEF, PUTATIVE (AFU_ORTHOLOGUE AFUA_1G04700)-RELATED"/>
    <property type="match status" value="1"/>
</dbReference>
<protein>
    <recommendedName>
        <fullName evidence="9">Ras GEF</fullName>
    </recommendedName>
</protein>
<feature type="compositionally biased region" description="Polar residues" evidence="3">
    <location>
        <begin position="533"/>
        <end position="555"/>
    </location>
</feature>
<evidence type="ECO:0000256" key="1">
    <source>
        <dbReference type="ARBA" id="ARBA00022658"/>
    </source>
</evidence>
<dbReference type="Proteomes" id="UP000566819">
    <property type="component" value="Unassembled WGS sequence"/>
</dbReference>
<dbReference type="Gene3D" id="1.10.840.10">
    <property type="entry name" value="Ras guanine-nucleotide exchange factors catalytic domain"/>
    <property type="match status" value="1"/>
</dbReference>
<gene>
    <name evidence="7" type="ORF">G7Y89_g2381</name>
</gene>
<comment type="caution">
    <text evidence="7">The sequence shown here is derived from an EMBL/GenBank/DDBJ whole genome shotgun (WGS) entry which is preliminary data.</text>
</comment>
<feature type="compositionally biased region" description="Polar residues" evidence="3">
    <location>
        <begin position="830"/>
        <end position="845"/>
    </location>
</feature>
<dbReference type="CDD" id="cd06224">
    <property type="entry name" value="REM"/>
    <property type="match status" value="1"/>
</dbReference>
<dbReference type="InterPro" id="IPR036964">
    <property type="entry name" value="RASGEF_cat_dom_sf"/>
</dbReference>
<dbReference type="InterPro" id="IPR027417">
    <property type="entry name" value="P-loop_NTPase"/>
</dbReference>
<evidence type="ECO:0000313" key="8">
    <source>
        <dbReference type="Proteomes" id="UP000566819"/>
    </source>
</evidence>